<feature type="region of interest" description="Disordered" evidence="2">
    <location>
        <begin position="1"/>
        <end position="84"/>
    </location>
</feature>
<name>A0A6J2D2F3_ZALCA</name>
<dbReference type="OrthoDB" id="9629153at2759"/>
<organism evidence="3 4">
    <name type="scientific">Zalophus californianus</name>
    <name type="common">California sealion</name>
    <dbReference type="NCBI Taxonomy" id="9704"/>
    <lineage>
        <taxon>Eukaryota</taxon>
        <taxon>Metazoa</taxon>
        <taxon>Chordata</taxon>
        <taxon>Craniata</taxon>
        <taxon>Vertebrata</taxon>
        <taxon>Euteleostomi</taxon>
        <taxon>Mammalia</taxon>
        <taxon>Eutheria</taxon>
        <taxon>Laurasiatheria</taxon>
        <taxon>Carnivora</taxon>
        <taxon>Caniformia</taxon>
        <taxon>Pinnipedia</taxon>
        <taxon>Otariidae</taxon>
        <taxon>Zalophus</taxon>
    </lineage>
</organism>
<dbReference type="Gene3D" id="3.30.310.50">
    <property type="entry name" value="Alpha-D-phosphohexomutase, C-terminal domain"/>
    <property type="match status" value="1"/>
</dbReference>
<dbReference type="InterPro" id="IPR015419">
    <property type="entry name" value="CTAG/Pcc1"/>
</dbReference>
<dbReference type="GeneID" id="113922648"/>
<comment type="similarity">
    <text evidence="1">Belongs to the CTAG/PCC1 family.</text>
</comment>
<evidence type="ECO:0000256" key="1">
    <source>
        <dbReference type="ARBA" id="ARBA00007073"/>
    </source>
</evidence>
<evidence type="ECO:0000256" key="2">
    <source>
        <dbReference type="SAM" id="MobiDB-lite"/>
    </source>
</evidence>
<feature type="compositionally biased region" description="Basic and acidic residues" evidence="2">
    <location>
        <begin position="1"/>
        <end position="16"/>
    </location>
</feature>
<keyword evidence="3" id="KW-1185">Reference proteome</keyword>
<dbReference type="Proteomes" id="UP000515165">
    <property type="component" value="Chromosome 9"/>
</dbReference>
<feature type="compositionally biased region" description="Low complexity" evidence="2">
    <location>
        <begin position="63"/>
        <end position="84"/>
    </location>
</feature>
<reference evidence="4" key="1">
    <citation type="submission" date="2025-08" db="UniProtKB">
        <authorList>
            <consortium name="RefSeq"/>
        </authorList>
    </citation>
    <scope>IDENTIFICATION</scope>
    <source>
        <tissue evidence="4">Blood</tissue>
    </source>
</reference>
<accession>A0A6J2D2F3</accession>
<dbReference type="AlphaFoldDB" id="A0A6J2D2F3"/>
<dbReference type="PANTHER" id="PTHR31283:SF16">
    <property type="entry name" value="CTAG2 LIKE 2"/>
    <property type="match status" value="1"/>
</dbReference>
<evidence type="ECO:0000313" key="4">
    <source>
        <dbReference type="RefSeq" id="XP_027450600.1"/>
    </source>
</evidence>
<protein>
    <submittedName>
        <fullName evidence="4">EKC/KEOPS complex subunit LAGE3-like</fullName>
    </submittedName>
</protein>
<dbReference type="RefSeq" id="XP_027450600.1">
    <property type="nucleotide sequence ID" value="XM_027594799.1"/>
</dbReference>
<proteinExistence type="inferred from homology"/>
<dbReference type="PANTHER" id="PTHR31283">
    <property type="entry name" value="EKC/KEOPS COMPLEX SUBUNIT PCC1 FAMILY MEMBER"/>
    <property type="match status" value="1"/>
</dbReference>
<dbReference type="Pfam" id="PF09341">
    <property type="entry name" value="Pcc1"/>
    <property type="match status" value="1"/>
</dbReference>
<evidence type="ECO:0000313" key="3">
    <source>
        <dbReference type="Proteomes" id="UP000515165"/>
    </source>
</evidence>
<sequence length="151" mass="15275">MQALDDGDRSGSEAREAGAAGGAGRAGGQDRQPRPGAPGCQGRSGSPISPDEGPGGGERAEGEAAGAPPQAGQAPQALGPGGDAVPVAVAAASRVLEFTLTVPFRSPLEAERARRSLAPHAQHHQGVVQKELTVKRSALAVRWTAEDPVFF</sequence>
<dbReference type="KEGG" id="zca:113922648"/>
<dbReference type="GO" id="GO:0000408">
    <property type="term" value="C:EKC/KEOPS complex"/>
    <property type="evidence" value="ECO:0007669"/>
    <property type="project" value="TreeGrafter"/>
</dbReference>
<gene>
    <name evidence="4" type="primary">LOC113922648</name>
</gene>
<dbReference type="GO" id="GO:0070525">
    <property type="term" value="P:tRNA threonylcarbamoyladenosine metabolic process"/>
    <property type="evidence" value="ECO:0007669"/>
    <property type="project" value="TreeGrafter"/>
</dbReference>